<dbReference type="NCBIfam" id="NF033738">
    <property type="entry name" value="microvirid_RiPP"/>
    <property type="match status" value="1"/>
</dbReference>
<protein>
    <submittedName>
        <fullName evidence="1">Microviridin/marinostatin family tricyclic proteinase inhibitor</fullName>
    </submittedName>
</protein>
<gene>
    <name evidence="1" type="ORF">I8748_10605</name>
</gene>
<accession>A0A8J7L6S6</accession>
<organism evidence="1 2">
    <name type="scientific">Amazonocrinis nigriterrae CENA67</name>
    <dbReference type="NCBI Taxonomy" id="2794033"/>
    <lineage>
        <taxon>Bacteria</taxon>
        <taxon>Bacillati</taxon>
        <taxon>Cyanobacteriota</taxon>
        <taxon>Cyanophyceae</taxon>
        <taxon>Nostocales</taxon>
        <taxon>Nostocaceae</taxon>
        <taxon>Amazonocrinis</taxon>
        <taxon>Amazonocrinis nigriterrae</taxon>
    </lineage>
</organism>
<sequence length="49" mass="5699">MSTSAALDIQAVPFFARFLVEEEPPKPSEEEPTPIPIWTLKWPSDWEER</sequence>
<dbReference type="EMBL" id="JAECZC010000014">
    <property type="protein sequence ID" value="MBH8562624.1"/>
    <property type="molecule type" value="Genomic_DNA"/>
</dbReference>
<proteinExistence type="predicted"/>
<dbReference type="Pfam" id="PF12559">
    <property type="entry name" value="Inhibitor_I10"/>
    <property type="match status" value="1"/>
</dbReference>
<keyword evidence="2" id="KW-1185">Reference proteome</keyword>
<evidence type="ECO:0000313" key="1">
    <source>
        <dbReference type="EMBL" id="MBH8562624.1"/>
    </source>
</evidence>
<dbReference type="InterPro" id="IPR022217">
    <property type="entry name" value="Prot_inh_I10_marinostatin"/>
</dbReference>
<comment type="caution">
    <text evidence="1">The sequence shown here is derived from an EMBL/GenBank/DDBJ whole genome shotgun (WGS) entry which is preliminary data.</text>
</comment>
<reference evidence="1 2" key="1">
    <citation type="journal article" date="2021" name="Int. J. Syst. Evol. Microbiol.">
        <title>Amazonocrinis nigriterrae gen. nov., sp. nov., Atlanticothrix silvestris gen. nov., sp. nov. and Dendronalium phyllosphericum gen. nov., sp. nov., nostocacean cyanobacteria from Brazilian environments.</title>
        <authorList>
            <person name="Alvarenga D.O."/>
            <person name="Andreote A.P.D."/>
            <person name="Branco L.H.Z."/>
            <person name="Delbaje E."/>
            <person name="Cruz R.B."/>
            <person name="Varani A.M."/>
            <person name="Fiore M.F."/>
        </authorList>
    </citation>
    <scope>NUCLEOTIDE SEQUENCE [LARGE SCALE GENOMIC DNA]</scope>
    <source>
        <strain evidence="1 2">CENA67</strain>
    </source>
</reference>
<dbReference type="RefSeq" id="WP_198124530.1">
    <property type="nucleotide sequence ID" value="NZ_JAECZC010000014.1"/>
</dbReference>
<dbReference type="AlphaFoldDB" id="A0A8J7L6S6"/>
<name>A0A8J7L6S6_9NOST</name>
<dbReference type="Proteomes" id="UP000632766">
    <property type="component" value="Unassembled WGS sequence"/>
</dbReference>
<evidence type="ECO:0000313" key="2">
    <source>
        <dbReference type="Proteomes" id="UP000632766"/>
    </source>
</evidence>